<dbReference type="InterPro" id="IPR011041">
    <property type="entry name" value="Quinoprot_gluc/sorb_DH_b-prop"/>
</dbReference>
<dbReference type="InterPro" id="IPR011042">
    <property type="entry name" value="6-blade_b-propeller_TolB-like"/>
</dbReference>
<accession>A0A3E1KBI8</accession>
<feature type="signal peptide" evidence="1">
    <location>
        <begin position="1"/>
        <end position="21"/>
    </location>
</feature>
<evidence type="ECO:0000256" key="1">
    <source>
        <dbReference type="SAM" id="SignalP"/>
    </source>
</evidence>
<dbReference type="Gene3D" id="2.120.10.30">
    <property type="entry name" value="TolB, C-terminal domain"/>
    <property type="match status" value="1"/>
</dbReference>
<name>A0A3E1KBI8_9GAMM</name>
<gene>
    <name evidence="3" type="ORF">DZC52_03665</name>
</gene>
<feature type="chain" id="PRO_5017687383" evidence="1">
    <location>
        <begin position="22"/>
        <end position="380"/>
    </location>
</feature>
<dbReference type="PANTHER" id="PTHR19328">
    <property type="entry name" value="HEDGEHOG-INTERACTING PROTEIN"/>
    <property type="match status" value="1"/>
</dbReference>
<dbReference type="Pfam" id="PF07995">
    <property type="entry name" value="GSDH"/>
    <property type="match status" value="1"/>
</dbReference>
<dbReference type="AlphaFoldDB" id="A0A3E1KBI8"/>
<reference evidence="3 4" key="1">
    <citation type="submission" date="2018-08" db="EMBL/GenBank/DDBJ databases">
        <title>Wenzhouxiangella salilacus sp. nov., a novel bacterium isolated from a saline lake in Xinjiang Province, China.</title>
        <authorList>
            <person name="Han S."/>
        </authorList>
    </citation>
    <scope>NUCLEOTIDE SEQUENCE [LARGE SCALE GENOMIC DNA]</scope>
    <source>
        <strain evidence="3 4">XDB06</strain>
    </source>
</reference>
<dbReference type="SUPFAM" id="SSF50952">
    <property type="entry name" value="Soluble quinoprotein glucose dehydrogenase"/>
    <property type="match status" value="1"/>
</dbReference>
<dbReference type="PANTHER" id="PTHR19328:SF75">
    <property type="entry name" value="ALDOSE SUGAR DEHYDROGENASE YLII"/>
    <property type="match status" value="1"/>
</dbReference>
<proteinExistence type="predicted"/>
<dbReference type="InterPro" id="IPR012938">
    <property type="entry name" value="Glc/Sorbosone_DH"/>
</dbReference>
<dbReference type="EMBL" id="QUZK01000016">
    <property type="protein sequence ID" value="RFF31756.1"/>
    <property type="molecule type" value="Genomic_DNA"/>
</dbReference>
<comment type="caution">
    <text evidence="3">The sequence shown here is derived from an EMBL/GenBank/DDBJ whole genome shotgun (WGS) entry which is preliminary data.</text>
</comment>
<feature type="domain" description="Glucose/Sorbosone dehydrogenase" evidence="2">
    <location>
        <begin position="35"/>
        <end position="367"/>
    </location>
</feature>
<protein>
    <submittedName>
        <fullName evidence="3">PQQ-dependent sugar dehydrogenase</fullName>
    </submittedName>
</protein>
<evidence type="ECO:0000313" key="3">
    <source>
        <dbReference type="EMBL" id="RFF31756.1"/>
    </source>
</evidence>
<dbReference type="Proteomes" id="UP000260351">
    <property type="component" value="Unassembled WGS sequence"/>
</dbReference>
<keyword evidence="1" id="KW-0732">Signal</keyword>
<sequence length="380" mass="42080">MHKRSALPALFALLLAFTVQAQDERPFSVEPVTSFDEPWTLTFLPDGRMLVTEKKGNLRVVTQEGTQSGPIEGLPDVDYRGQGGLGDVILHPDYADNGVIYLSYAESGVGDTRGAAVMRAVLDLGERGGRLSDAQVIWRQYPKVLDDGHYGHRLAFDDEGYLWISSGDRQKFTPAQDMQSNMGKILRLNEDGSIPADNPFVNYIEEEPLVDGVGPYDEIWTLGHRNPLGMAFDADGQLWVIEMGPAGGDELNRILRGENYGYPVVSNGDHYDGREMPDHDTRPEFTAPVITWTPVISPGDLMIYEGDLFEDWRGDAFAAGLSSQAIVRIRFDGENASEVERYDMGARIRSIAEAPDGSIWLLEDERGESRGRLLKLTPGS</sequence>
<dbReference type="RefSeq" id="WP_116649768.1">
    <property type="nucleotide sequence ID" value="NZ_QUZK01000016.1"/>
</dbReference>
<evidence type="ECO:0000313" key="4">
    <source>
        <dbReference type="Proteomes" id="UP000260351"/>
    </source>
</evidence>
<dbReference type="OrthoDB" id="9770043at2"/>
<evidence type="ECO:0000259" key="2">
    <source>
        <dbReference type="Pfam" id="PF07995"/>
    </source>
</evidence>
<organism evidence="3 4">
    <name type="scientific">Wenzhouxiangella sediminis</name>
    <dbReference type="NCBI Taxonomy" id="1792836"/>
    <lineage>
        <taxon>Bacteria</taxon>
        <taxon>Pseudomonadati</taxon>
        <taxon>Pseudomonadota</taxon>
        <taxon>Gammaproteobacteria</taxon>
        <taxon>Chromatiales</taxon>
        <taxon>Wenzhouxiangellaceae</taxon>
        <taxon>Wenzhouxiangella</taxon>
    </lineage>
</organism>
<keyword evidence="4" id="KW-1185">Reference proteome</keyword>